<dbReference type="Gene3D" id="1.10.10.60">
    <property type="entry name" value="Homeodomain-like"/>
    <property type="match status" value="2"/>
</dbReference>
<keyword evidence="1" id="KW-0805">Transcription regulation</keyword>
<dbReference type="PANTHER" id="PTHR43280">
    <property type="entry name" value="ARAC-FAMILY TRANSCRIPTIONAL REGULATOR"/>
    <property type="match status" value="1"/>
</dbReference>
<name>A0ABR7IYN9_9FLAO</name>
<evidence type="ECO:0000256" key="1">
    <source>
        <dbReference type="ARBA" id="ARBA00023015"/>
    </source>
</evidence>
<dbReference type="PROSITE" id="PS01124">
    <property type="entry name" value="HTH_ARAC_FAMILY_2"/>
    <property type="match status" value="1"/>
</dbReference>
<dbReference type="SUPFAM" id="SSF46689">
    <property type="entry name" value="Homeodomain-like"/>
    <property type="match status" value="1"/>
</dbReference>
<dbReference type="InterPro" id="IPR009057">
    <property type="entry name" value="Homeodomain-like_sf"/>
</dbReference>
<evidence type="ECO:0000313" key="5">
    <source>
        <dbReference type="EMBL" id="MBC5834881.1"/>
    </source>
</evidence>
<sequence>MIIKSWFILYFPISLFVIYKAHSKKAEKINPLELINEKLIYLFNTEHMYLEPELTIRKLARKIGTNEKYLSNVINKVHNQNFSVFINNYRIEYAKKLLLDSNYENLTLEAIGSLSGFNSKSSFNSVFKKTTGLTPTEYKTKAPVS</sequence>
<gene>
    <name evidence="5" type="ORF">H8R27_08280</name>
</gene>
<dbReference type="InterPro" id="IPR020449">
    <property type="entry name" value="Tscrpt_reg_AraC-type_HTH"/>
</dbReference>
<reference evidence="5 6" key="1">
    <citation type="submission" date="2020-08" db="EMBL/GenBank/DDBJ databases">
        <title>Description of novel Flavobacterium F-408 isolate.</title>
        <authorList>
            <person name="Saticioglu I.B."/>
            <person name="Duman M."/>
            <person name="Altun S."/>
        </authorList>
    </citation>
    <scope>NUCLEOTIDE SEQUENCE [LARGE SCALE GENOMIC DNA]</scope>
    <source>
        <strain evidence="5 6">F-408</strain>
    </source>
</reference>
<comment type="caution">
    <text evidence="5">The sequence shown here is derived from an EMBL/GenBank/DDBJ whole genome shotgun (WGS) entry which is preliminary data.</text>
</comment>
<dbReference type="PROSITE" id="PS00041">
    <property type="entry name" value="HTH_ARAC_FAMILY_1"/>
    <property type="match status" value="1"/>
</dbReference>
<dbReference type="PANTHER" id="PTHR43280:SF29">
    <property type="entry name" value="ARAC-FAMILY TRANSCRIPTIONAL REGULATOR"/>
    <property type="match status" value="1"/>
</dbReference>
<feature type="domain" description="HTH araC/xylS-type" evidence="4">
    <location>
        <begin position="38"/>
        <end position="141"/>
    </location>
</feature>
<dbReference type="SMART" id="SM00342">
    <property type="entry name" value="HTH_ARAC"/>
    <property type="match status" value="1"/>
</dbReference>
<evidence type="ECO:0000313" key="6">
    <source>
        <dbReference type="Proteomes" id="UP000605990"/>
    </source>
</evidence>
<protein>
    <submittedName>
        <fullName evidence="5">AraC family transcriptional regulator</fullName>
    </submittedName>
</protein>
<organism evidence="5 6">
    <name type="scientific">Flavobacterium bernardetii</name>
    <dbReference type="NCBI Taxonomy" id="2813823"/>
    <lineage>
        <taxon>Bacteria</taxon>
        <taxon>Pseudomonadati</taxon>
        <taxon>Bacteroidota</taxon>
        <taxon>Flavobacteriia</taxon>
        <taxon>Flavobacteriales</taxon>
        <taxon>Flavobacteriaceae</taxon>
        <taxon>Flavobacterium</taxon>
    </lineage>
</organism>
<dbReference type="Pfam" id="PF12833">
    <property type="entry name" value="HTH_18"/>
    <property type="match status" value="1"/>
</dbReference>
<dbReference type="Proteomes" id="UP000605990">
    <property type="component" value="Unassembled WGS sequence"/>
</dbReference>
<evidence type="ECO:0000256" key="3">
    <source>
        <dbReference type="ARBA" id="ARBA00023163"/>
    </source>
</evidence>
<keyword evidence="6" id="KW-1185">Reference proteome</keyword>
<dbReference type="PRINTS" id="PR00032">
    <property type="entry name" value="HTHARAC"/>
</dbReference>
<evidence type="ECO:0000256" key="2">
    <source>
        <dbReference type="ARBA" id="ARBA00023125"/>
    </source>
</evidence>
<accession>A0ABR7IYN9</accession>
<dbReference type="InterPro" id="IPR018060">
    <property type="entry name" value="HTH_AraC"/>
</dbReference>
<proteinExistence type="predicted"/>
<keyword evidence="2" id="KW-0238">DNA-binding</keyword>
<dbReference type="InterPro" id="IPR018062">
    <property type="entry name" value="HTH_AraC-typ_CS"/>
</dbReference>
<dbReference type="RefSeq" id="WP_166128480.1">
    <property type="nucleotide sequence ID" value="NZ_JAANOQ010000005.1"/>
</dbReference>
<dbReference type="EMBL" id="JACRUN010000004">
    <property type="protein sequence ID" value="MBC5834881.1"/>
    <property type="molecule type" value="Genomic_DNA"/>
</dbReference>
<evidence type="ECO:0000259" key="4">
    <source>
        <dbReference type="PROSITE" id="PS01124"/>
    </source>
</evidence>
<keyword evidence="3" id="KW-0804">Transcription</keyword>